<dbReference type="PANTHER" id="PTHR22840">
    <property type="entry name" value="WD REPEAT-CONTAINING PROTEIN 36"/>
    <property type="match status" value="1"/>
</dbReference>
<dbReference type="InterPro" id="IPR059157">
    <property type="entry name" value="WDR36-Utp21_N"/>
</dbReference>
<accession>A0A7S1YSC3</accession>
<dbReference type="InterPro" id="IPR015943">
    <property type="entry name" value="WD40/YVTN_repeat-like_dom_sf"/>
</dbReference>
<sequence>MGITVAVHGVSNVALYKRTAVLSSLDLFHSANKSAANKVVQMLSLGKTKLEMVEQEKEGNLENVLILALLSANTFSKLKSHEDHDNVQTVGQDSDDDDDDDNDTSDDDDDSDNDQVYNSNQVIILFATRTSLILHKRITLPSNFTPTISLHPSTYVNKMLIGGTQNTLHLLNVNTTKLIHTFTSLQSSSLSSSSTVTALEQSPAVDTIAVGTSLGKVHLLNLKHDVLLFTLMHHPTLCKEIPLQVTSMSFRTDATAMKYNIAPLAVGTDDGSISIWDLTNRSDNDDAISKQNEDRRVLLCKLDTVHPGGISRLDYLPNEPLLLSTGTASNSIQMHLFDNPNHTPSLLRSRAGHTAPPKYIRYLHPNNSFLLSNMMDGTDASSCQILSAAGNPNTDTSLRVFSTARSILDKEYSQGKGLLQRANQLGIRKTDLLLPPITAWATSQRHVSSSSAAKQSDWGDLVTIHSNHALAYVWNTSRGSQCGPVLRQSNWPISAMKKSLISPRHYATSVCLSACGYFALVGTKGGVVYKYNIQSGLPRGSYPRNASAISEEEEEERNKKNMKIAGNIERTRTMLEKSMKIDQHNHASSARKEEDDDEDDEEETKYAKQKRRHLKLTKLARHDTNSSITGVAVDALNNTLITIGSTDSKIICWDFTSHGPKRMPFQLAASPTKLQYIRDSNLCAIALDDRSVVLFDVVSYAIVRRFTNGHTGRITDIALDGDGRRLYTASLDKTIRIWDVPTNSCVDWLAFDHAPMSMSVSPTGEFLATAHENTIGINLWADKSFFRTVYLDGSSPPKKPIKMDDPVPVAEVLMSGGKESSREEEEKEESEKRYFENQALKRMDYSMRHKNKNGDYEMEEEEGNEDDDNGGLPRVLAKAKEKGLVTLSGLPPGHWKNLFHLELVKERNKPKEPPKKPEKAPFFLQWRGSTDNSTIGMEEEGGGTNLSSTDVEGGVGGGGENDKNTKKDTAEDEDDEDEWNAAWSDDDDNKENDGSEGVDATKEISLTKRSVSEDEEEDMKGMKDKRRKVTHHRSHLAALLRQCAGSLSSSSLLLSSDTFEAVTKHLSTLGPSAIDVAFSTLCHGSHDLDEGLELLHLASLWLLEEIRNRKNYDSVNAYLHRFLYLHSSVLSGIDEALLIENEERGKVKAAVKANENKELEDDRGGGHQRKKKDVLALLGGGGGGDNIAIVDDEEPQKRHKRRSERMELLQTIGELKKAQRDASECLRGKMQNALCLLKHFSRMV</sequence>
<feature type="domain" description="WDR36/Utp21 N-terminal" evidence="6">
    <location>
        <begin position="119"/>
        <end position="338"/>
    </location>
</feature>
<dbReference type="SUPFAM" id="SSF50998">
    <property type="entry name" value="Quinoprotein alcohol dehydrogenase-like"/>
    <property type="match status" value="1"/>
</dbReference>
<evidence type="ECO:0000313" key="7">
    <source>
        <dbReference type="EMBL" id="CAD9317910.1"/>
    </source>
</evidence>
<dbReference type="PROSITE" id="PS00678">
    <property type="entry name" value="WD_REPEATS_1"/>
    <property type="match status" value="1"/>
</dbReference>
<feature type="repeat" description="WD" evidence="3">
    <location>
        <begin position="707"/>
        <end position="748"/>
    </location>
</feature>
<dbReference type="Pfam" id="PF25168">
    <property type="entry name" value="Beta-prop_WDR36-Utp21_2nd"/>
    <property type="match status" value="1"/>
</dbReference>
<feature type="compositionally biased region" description="Basic and acidic residues" evidence="4">
    <location>
        <begin position="999"/>
        <end position="1012"/>
    </location>
</feature>
<dbReference type="PROSITE" id="PS50294">
    <property type="entry name" value="WD_REPEATS_REGION"/>
    <property type="match status" value="1"/>
</dbReference>
<keyword evidence="1 3" id="KW-0853">WD repeat</keyword>
<gene>
    <name evidence="7" type="ORF">DBRI1063_LOCUS4339</name>
</gene>
<name>A0A7S1YSC3_9STRA</name>
<organism evidence="7">
    <name type="scientific">Ditylum brightwellii</name>
    <dbReference type="NCBI Taxonomy" id="49249"/>
    <lineage>
        <taxon>Eukaryota</taxon>
        <taxon>Sar</taxon>
        <taxon>Stramenopiles</taxon>
        <taxon>Ochrophyta</taxon>
        <taxon>Bacillariophyta</taxon>
        <taxon>Mediophyceae</taxon>
        <taxon>Lithodesmiophycidae</taxon>
        <taxon>Lithodesmiales</taxon>
        <taxon>Lithodesmiaceae</taxon>
        <taxon>Ditylum</taxon>
    </lineage>
</organism>
<evidence type="ECO:0008006" key="8">
    <source>
        <dbReference type="Google" id="ProtNLM"/>
    </source>
</evidence>
<evidence type="ECO:0000256" key="3">
    <source>
        <dbReference type="PROSITE-ProRule" id="PRU00221"/>
    </source>
</evidence>
<evidence type="ECO:0000256" key="4">
    <source>
        <dbReference type="SAM" id="MobiDB-lite"/>
    </source>
</evidence>
<feature type="compositionally biased region" description="Acidic residues" evidence="4">
    <location>
        <begin position="594"/>
        <end position="603"/>
    </location>
</feature>
<dbReference type="InterPro" id="IPR001680">
    <property type="entry name" value="WD40_rpt"/>
</dbReference>
<dbReference type="InterPro" id="IPR019775">
    <property type="entry name" value="WD40_repeat_CS"/>
</dbReference>
<dbReference type="InterPro" id="IPR036322">
    <property type="entry name" value="WD40_repeat_dom_sf"/>
</dbReference>
<dbReference type="EMBL" id="HBGN01006758">
    <property type="protein sequence ID" value="CAD9317910.1"/>
    <property type="molecule type" value="Transcribed_RNA"/>
</dbReference>
<evidence type="ECO:0000256" key="1">
    <source>
        <dbReference type="ARBA" id="ARBA00022574"/>
    </source>
</evidence>
<dbReference type="PANTHER" id="PTHR22840:SF12">
    <property type="entry name" value="WD REPEAT-CONTAINING PROTEIN 36"/>
    <property type="match status" value="1"/>
</dbReference>
<protein>
    <recommendedName>
        <fullName evidence="8">Small-subunit processome Utp21 domain-containing protein</fullName>
    </recommendedName>
</protein>
<reference evidence="7" key="1">
    <citation type="submission" date="2021-01" db="EMBL/GenBank/DDBJ databases">
        <authorList>
            <person name="Corre E."/>
            <person name="Pelletier E."/>
            <person name="Niang G."/>
            <person name="Scheremetjew M."/>
            <person name="Finn R."/>
            <person name="Kale V."/>
            <person name="Holt S."/>
            <person name="Cochrane G."/>
            <person name="Meng A."/>
            <person name="Brown T."/>
            <person name="Cohen L."/>
        </authorList>
    </citation>
    <scope>NUCLEOTIDE SEQUENCE</scope>
    <source>
        <strain evidence="7">Pop2</strain>
    </source>
</reference>
<feature type="region of interest" description="Disordered" evidence="4">
    <location>
        <begin position="540"/>
        <end position="560"/>
    </location>
</feature>
<feature type="compositionally biased region" description="Acidic residues" evidence="4">
    <location>
        <begin position="93"/>
        <end position="113"/>
    </location>
</feature>
<dbReference type="InterPro" id="IPR007319">
    <property type="entry name" value="WDR36/Utp21_C"/>
</dbReference>
<dbReference type="Gene3D" id="2.130.10.10">
    <property type="entry name" value="YVTN repeat-like/Quinoprotein amine dehydrogenase"/>
    <property type="match status" value="3"/>
</dbReference>
<feature type="region of interest" description="Disordered" evidence="4">
    <location>
        <begin position="906"/>
        <end position="1028"/>
    </location>
</feature>
<dbReference type="GO" id="GO:0034388">
    <property type="term" value="C:Pwp2p-containing subcomplex of 90S preribosome"/>
    <property type="evidence" value="ECO:0007669"/>
    <property type="project" value="TreeGrafter"/>
</dbReference>
<evidence type="ECO:0000259" key="5">
    <source>
        <dbReference type="Pfam" id="PF04192"/>
    </source>
</evidence>
<feature type="compositionally biased region" description="Basic and acidic residues" evidence="4">
    <location>
        <begin position="960"/>
        <end position="969"/>
    </location>
</feature>
<evidence type="ECO:0000256" key="2">
    <source>
        <dbReference type="ARBA" id="ARBA00022737"/>
    </source>
</evidence>
<dbReference type="Pfam" id="PF04192">
    <property type="entry name" value="Utp21"/>
    <property type="match status" value="1"/>
</dbReference>
<keyword evidence="2" id="KW-0677">Repeat</keyword>
<feature type="compositionally biased region" description="Basic and acidic residues" evidence="4">
    <location>
        <begin position="906"/>
        <end position="919"/>
    </location>
</feature>
<evidence type="ECO:0000259" key="6">
    <source>
        <dbReference type="Pfam" id="PF25171"/>
    </source>
</evidence>
<proteinExistence type="predicted"/>
<dbReference type="AlphaFoldDB" id="A0A7S1YSC3"/>
<feature type="domain" description="WDR36/Utp21 C-terminal" evidence="5">
    <location>
        <begin position="882"/>
        <end position="1140"/>
    </location>
</feature>
<dbReference type="Pfam" id="PF25171">
    <property type="entry name" value="Beta-prop_WDR36-Utp21_1st"/>
    <property type="match status" value="1"/>
</dbReference>
<feature type="region of interest" description="Disordered" evidence="4">
    <location>
        <begin position="81"/>
        <end position="115"/>
    </location>
</feature>
<dbReference type="GO" id="GO:0032040">
    <property type="term" value="C:small-subunit processome"/>
    <property type="evidence" value="ECO:0007669"/>
    <property type="project" value="InterPro"/>
</dbReference>
<dbReference type="SMART" id="SM00320">
    <property type="entry name" value="WD40"/>
    <property type="match status" value="8"/>
</dbReference>
<dbReference type="GO" id="GO:0006364">
    <property type="term" value="P:rRNA processing"/>
    <property type="evidence" value="ECO:0007669"/>
    <property type="project" value="InterPro"/>
</dbReference>
<feature type="compositionally biased region" description="Acidic residues" evidence="4">
    <location>
        <begin position="970"/>
        <end position="996"/>
    </location>
</feature>
<dbReference type="InterPro" id="IPR011047">
    <property type="entry name" value="Quinoprotein_ADH-like_sf"/>
</dbReference>
<dbReference type="SUPFAM" id="SSF50978">
    <property type="entry name" value="WD40 repeat-like"/>
    <property type="match status" value="1"/>
</dbReference>
<feature type="compositionally biased region" description="Basic and acidic residues" evidence="4">
    <location>
        <begin position="580"/>
        <end position="593"/>
    </location>
</feature>
<feature type="region of interest" description="Disordered" evidence="4">
    <location>
        <begin position="580"/>
        <end position="610"/>
    </location>
</feature>
<dbReference type="PROSITE" id="PS50082">
    <property type="entry name" value="WD_REPEATS_2"/>
    <property type="match status" value="2"/>
</dbReference>
<feature type="repeat" description="WD" evidence="3">
    <location>
        <begin position="264"/>
        <end position="286"/>
    </location>
</feature>